<dbReference type="KEGG" id="ttj:TTHA1541"/>
<protein>
    <submittedName>
        <fullName evidence="2">Uncharacterized protein</fullName>
    </submittedName>
</protein>
<organism evidence="2 3">
    <name type="scientific">Thermus thermophilus (strain ATCC 27634 / DSM 579 / HB8)</name>
    <dbReference type="NCBI Taxonomy" id="300852"/>
    <lineage>
        <taxon>Bacteria</taxon>
        <taxon>Thermotogati</taxon>
        <taxon>Deinococcota</taxon>
        <taxon>Deinococci</taxon>
        <taxon>Thermales</taxon>
        <taxon>Thermaceae</taxon>
        <taxon>Thermus</taxon>
    </lineage>
</organism>
<proteinExistence type="predicted"/>
<accession>Q5SI39</accession>
<sequence length="120" mass="11479">MPLLVRPDGVARGGPPVPNGLGVNKPKARTGGKNGEAFAANAVNDGVGVGVEGSVPRTCGGSDGEMGPPLAAQTAGEGGEAVCHPGRDPGYAAGGFIGGLGGDEGSAYGPRHGRHGLGLG</sequence>
<dbReference type="EnsemblBacteria" id="BAD71364">
    <property type="protein sequence ID" value="BAD71364"/>
    <property type="gene ID" value="BAD71364"/>
</dbReference>
<dbReference type="Proteomes" id="UP000000532">
    <property type="component" value="Chromosome"/>
</dbReference>
<name>Q5SI39_THET8</name>
<gene>
    <name evidence="2" type="ordered locus">TTHA1541</name>
</gene>
<reference evidence="2 3" key="1">
    <citation type="submission" date="2004-11" db="EMBL/GenBank/DDBJ databases">
        <title>Complete genome sequence of Thermus thermophilus HB8.</title>
        <authorList>
            <person name="Masui R."/>
            <person name="Kurokawa K."/>
            <person name="Nakagawa N."/>
            <person name="Tokunaga F."/>
            <person name="Koyama Y."/>
            <person name="Shibata T."/>
            <person name="Oshima T."/>
            <person name="Yokoyama S."/>
            <person name="Yasunaga T."/>
            <person name="Kuramitsu S."/>
        </authorList>
    </citation>
    <scope>NUCLEOTIDE SEQUENCE [LARGE SCALE GENOMIC DNA]</scope>
    <source>
        <strain evidence="3">ATCC 27634 / DSM 579 / HB8</strain>
    </source>
</reference>
<dbReference type="EMBL" id="AP008226">
    <property type="protein sequence ID" value="BAD71364.1"/>
    <property type="molecule type" value="Genomic_DNA"/>
</dbReference>
<dbReference type="HOGENOM" id="CLU_2048642_0_0_0"/>
<feature type="region of interest" description="Disordered" evidence="1">
    <location>
        <begin position="1"/>
        <end position="29"/>
    </location>
</feature>
<evidence type="ECO:0000313" key="2">
    <source>
        <dbReference type="EMBL" id="BAD71364.1"/>
    </source>
</evidence>
<keyword evidence="3" id="KW-1185">Reference proteome</keyword>
<evidence type="ECO:0000313" key="3">
    <source>
        <dbReference type="Proteomes" id="UP000000532"/>
    </source>
</evidence>
<dbReference type="AlphaFoldDB" id="Q5SI39"/>
<evidence type="ECO:0000256" key="1">
    <source>
        <dbReference type="SAM" id="MobiDB-lite"/>
    </source>
</evidence>